<comment type="caution">
    <text evidence="1">The sequence shown here is derived from an EMBL/GenBank/DDBJ whole genome shotgun (WGS) entry which is preliminary data.</text>
</comment>
<evidence type="ECO:0000313" key="1">
    <source>
        <dbReference type="EMBL" id="KAJ9601387.1"/>
    </source>
</evidence>
<sequence>TTETYIDWLYLYLAATDLFLKISIDSLMLCTAPFHILLLRAVVDHRTLSSCFKSYAHLRLGLPCDPLPVDIASPKLHVAK</sequence>
<gene>
    <name evidence="1" type="ORF">L9F63_000411</name>
</gene>
<proteinExistence type="predicted"/>
<reference evidence="1" key="1">
    <citation type="journal article" date="2023" name="IScience">
        <title>Live-bearing cockroach genome reveals convergent evolutionary mechanisms linked to viviparity in insects and beyond.</title>
        <authorList>
            <person name="Fouks B."/>
            <person name="Harrison M.C."/>
            <person name="Mikhailova A.A."/>
            <person name="Marchal E."/>
            <person name="English S."/>
            <person name="Carruthers M."/>
            <person name="Jennings E.C."/>
            <person name="Chiamaka E.L."/>
            <person name="Frigard R.A."/>
            <person name="Pippel M."/>
            <person name="Attardo G.M."/>
            <person name="Benoit J.B."/>
            <person name="Bornberg-Bauer E."/>
            <person name="Tobe S.S."/>
        </authorList>
    </citation>
    <scope>NUCLEOTIDE SEQUENCE</scope>
    <source>
        <strain evidence="1">Stay&amp;Tobe</strain>
    </source>
</reference>
<name>A0AAD8ALM6_DIPPU</name>
<feature type="non-terminal residue" evidence="1">
    <location>
        <position position="80"/>
    </location>
</feature>
<evidence type="ECO:0000313" key="2">
    <source>
        <dbReference type="Proteomes" id="UP001233999"/>
    </source>
</evidence>
<organism evidence="1 2">
    <name type="scientific">Diploptera punctata</name>
    <name type="common">Pacific beetle cockroach</name>
    <dbReference type="NCBI Taxonomy" id="6984"/>
    <lineage>
        <taxon>Eukaryota</taxon>
        <taxon>Metazoa</taxon>
        <taxon>Ecdysozoa</taxon>
        <taxon>Arthropoda</taxon>
        <taxon>Hexapoda</taxon>
        <taxon>Insecta</taxon>
        <taxon>Pterygota</taxon>
        <taxon>Neoptera</taxon>
        <taxon>Polyneoptera</taxon>
        <taxon>Dictyoptera</taxon>
        <taxon>Blattodea</taxon>
        <taxon>Blaberoidea</taxon>
        <taxon>Blaberidae</taxon>
        <taxon>Diplopterinae</taxon>
        <taxon>Diploptera</taxon>
    </lineage>
</organism>
<accession>A0AAD8ALM6</accession>
<protein>
    <submittedName>
        <fullName evidence="1">Uncharacterized protein</fullName>
    </submittedName>
</protein>
<keyword evidence="2" id="KW-1185">Reference proteome</keyword>
<feature type="non-terminal residue" evidence="1">
    <location>
        <position position="1"/>
    </location>
</feature>
<dbReference type="Proteomes" id="UP001233999">
    <property type="component" value="Unassembled WGS sequence"/>
</dbReference>
<dbReference type="EMBL" id="JASPKZ010000018">
    <property type="protein sequence ID" value="KAJ9601387.1"/>
    <property type="molecule type" value="Genomic_DNA"/>
</dbReference>
<dbReference type="AlphaFoldDB" id="A0AAD8ALM6"/>
<reference evidence="1" key="2">
    <citation type="submission" date="2023-05" db="EMBL/GenBank/DDBJ databases">
        <authorList>
            <person name="Fouks B."/>
        </authorList>
    </citation>
    <scope>NUCLEOTIDE SEQUENCE</scope>
    <source>
        <strain evidence="1">Stay&amp;Tobe</strain>
        <tissue evidence="1">Testes</tissue>
    </source>
</reference>